<keyword evidence="1" id="KW-0805">Transcription regulation</keyword>
<evidence type="ECO:0000256" key="2">
    <source>
        <dbReference type="ARBA" id="ARBA00023163"/>
    </source>
</evidence>
<evidence type="ECO:0000259" key="3">
    <source>
        <dbReference type="PROSITE" id="PS01124"/>
    </source>
</evidence>
<comment type="caution">
    <text evidence="4">The sequence shown here is derived from an EMBL/GenBank/DDBJ whole genome shotgun (WGS) entry which is preliminary data.</text>
</comment>
<evidence type="ECO:0000313" key="4">
    <source>
        <dbReference type="EMBL" id="NSL87379.1"/>
    </source>
</evidence>
<sequence>MSFHFLNETVKLTDCTAAIPPDLSAYTVLHSAAYHAGGDFGQMLFQEMAGRGFSIWYNHYQILRDITITDETVSAVLKLHFSLQNDVWFSIQQMEKIIMREMQFNIASLPAVQSSLRLSAGRSYTTFDIHFTPDYLTLYGEAFPLLARFLEQTGRGVPGMISPLNGYATPEMQGIITEILACRYTGEPRNNYIGAKTGELLLLGMIRLEKAAAMTNLIPLREDDVEKMQFARKWLHENMTTPCSLKELAHKAGTNENKLKRGFKQLFGSTVFDYLTDIRMEKALSMLFETDHSIQEIAVAIGFKSSPNFIAAFRQKYHFPPGTLKRRKNAGTMKPLDP</sequence>
<accession>A0A9Q5GT35</accession>
<dbReference type="Gene3D" id="1.10.10.60">
    <property type="entry name" value="Homeodomain-like"/>
    <property type="match status" value="2"/>
</dbReference>
<evidence type="ECO:0000313" key="5">
    <source>
        <dbReference type="Proteomes" id="UP000281028"/>
    </source>
</evidence>
<protein>
    <submittedName>
        <fullName evidence="4">Helix-turn-helix transcriptional regulator</fullName>
    </submittedName>
</protein>
<dbReference type="SUPFAM" id="SSF46689">
    <property type="entry name" value="Homeodomain-like"/>
    <property type="match status" value="2"/>
</dbReference>
<dbReference type="PANTHER" id="PTHR47893:SF1">
    <property type="entry name" value="REGULATORY PROTEIN PCHR"/>
    <property type="match status" value="1"/>
</dbReference>
<dbReference type="InterPro" id="IPR053142">
    <property type="entry name" value="PchR_regulatory_protein"/>
</dbReference>
<dbReference type="GO" id="GO:0003700">
    <property type="term" value="F:DNA-binding transcription factor activity"/>
    <property type="evidence" value="ECO:0007669"/>
    <property type="project" value="InterPro"/>
</dbReference>
<dbReference type="PROSITE" id="PS01124">
    <property type="entry name" value="HTH_ARAC_FAMILY_2"/>
    <property type="match status" value="1"/>
</dbReference>
<dbReference type="PANTHER" id="PTHR47893">
    <property type="entry name" value="REGULATORY PROTEIN PCHR"/>
    <property type="match status" value="1"/>
</dbReference>
<dbReference type="EMBL" id="RIAR02000001">
    <property type="protein sequence ID" value="NSL87379.1"/>
    <property type="molecule type" value="Genomic_DNA"/>
</dbReference>
<dbReference type="Proteomes" id="UP000281028">
    <property type="component" value="Unassembled WGS sequence"/>
</dbReference>
<dbReference type="AlphaFoldDB" id="A0A9Q5GT35"/>
<dbReference type="OrthoDB" id="669939at2"/>
<dbReference type="Pfam" id="PF12833">
    <property type="entry name" value="HTH_18"/>
    <property type="match status" value="1"/>
</dbReference>
<dbReference type="SMART" id="SM00342">
    <property type="entry name" value="HTH_ARAC"/>
    <property type="match status" value="1"/>
</dbReference>
<dbReference type="GO" id="GO:0043565">
    <property type="term" value="F:sequence-specific DNA binding"/>
    <property type="evidence" value="ECO:0007669"/>
    <property type="project" value="InterPro"/>
</dbReference>
<gene>
    <name evidence="4" type="ORF">ECE50_011090</name>
</gene>
<evidence type="ECO:0000256" key="1">
    <source>
        <dbReference type="ARBA" id="ARBA00023015"/>
    </source>
</evidence>
<reference evidence="4" key="1">
    <citation type="submission" date="2020-05" db="EMBL/GenBank/DDBJ databases">
        <title>Chitinophaga laudate sp. nov., isolated from a tropical peat swamp.</title>
        <authorList>
            <person name="Goh C.B.S."/>
            <person name="Lee M.S."/>
            <person name="Parimannan S."/>
            <person name="Pasbakhsh P."/>
            <person name="Yule C.M."/>
            <person name="Rajandas H."/>
            <person name="Loke S."/>
            <person name="Croft L."/>
            <person name="Tan J.B.L."/>
        </authorList>
    </citation>
    <scope>NUCLEOTIDE SEQUENCE</scope>
    <source>
        <strain evidence="4">Mgbs1</strain>
    </source>
</reference>
<organism evidence="4 5">
    <name type="scientific">Chitinophaga solisilvae</name>
    <dbReference type="NCBI Taxonomy" id="1233460"/>
    <lineage>
        <taxon>Bacteria</taxon>
        <taxon>Pseudomonadati</taxon>
        <taxon>Bacteroidota</taxon>
        <taxon>Chitinophagia</taxon>
        <taxon>Chitinophagales</taxon>
        <taxon>Chitinophagaceae</taxon>
        <taxon>Chitinophaga</taxon>
    </lineage>
</organism>
<dbReference type="InterPro" id="IPR009057">
    <property type="entry name" value="Homeodomain-like_sf"/>
</dbReference>
<keyword evidence="2" id="KW-0804">Transcription</keyword>
<dbReference type="InterPro" id="IPR018060">
    <property type="entry name" value="HTH_AraC"/>
</dbReference>
<feature type="domain" description="HTH araC/xylS-type" evidence="3">
    <location>
        <begin position="229"/>
        <end position="327"/>
    </location>
</feature>
<keyword evidence="5" id="KW-1185">Reference proteome</keyword>
<name>A0A9Q5GT35_9BACT</name>
<proteinExistence type="predicted"/>